<dbReference type="RefSeq" id="WP_222825096.1">
    <property type="nucleotide sequence ID" value="NZ_JAHWXP010000003.1"/>
</dbReference>
<dbReference type="Gene3D" id="2.40.440.10">
    <property type="entry name" value="L,D-transpeptidase catalytic domain-like"/>
    <property type="match status" value="1"/>
</dbReference>
<evidence type="ECO:0000313" key="10">
    <source>
        <dbReference type="EMBL" id="MBY8337555.1"/>
    </source>
</evidence>
<feature type="active site" description="Proton donor/acceptor" evidence="7">
    <location>
        <position position="233"/>
    </location>
</feature>
<dbReference type="InterPro" id="IPR038063">
    <property type="entry name" value="Transpep_catalytic_dom"/>
</dbReference>
<comment type="similarity">
    <text evidence="2">Belongs to the YkuD family.</text>
</comment>
<feature type="active site" description="Nucleophile" evidence="7">
    <location>
        <position position="246"/>
    </location>
</feature>
<reference evidence="10 11" key="1">
    <citation type="submission" date="2021-07" db="EMBL/GenBank/DDBJ databases">
        <title>Alteriqipengyuania abyssalis NZ-12B nov, sp.nov isolated from deep sea sponge in pacific ocean.</title>
        <authorList>
            <person name="Tareen S."/>
            <person name="Wink J."/>
        </authorList>
    </citation>
    <scope>NUCLEOTIDE SEQUENCE [LARGE SCALE GENOMIC DNA]</scope>
    <source>
        <strain evidence="10 11">NZ-12B</strain>
    </source>
</reference>
<keyword evidence="3" id="KW-0808">Transferase</keyword>
<dbReference type="EMBL" id="JAHWXP010000003">
    <property type="protein sequence ID" value="MBY8337555.1"/>
    <property type="molecule type" value="Genomic_DNA"/>
</dbReference>
<evidence type="ECO:0000256" key="3">
    <source>
        <dbReference type="ARBA" id="ARBA00022679"/>
    </source>
</evidence>
<sequence>MTKALLWIGGATLATVLLFGGAAIGTRMMYADTAANTAAIAPNIEDAIPVDPSKFDEDGNALSDSEPFDPESVTDASLSDEAVAGDGTDDDAGLDAEDHDGEVIYDARSGASGASRSVARSAPSRASRSEPMVVKRVLPIKGPIKYGEWHWDTKGVPAGPIVITVDLDARVISVFRGGYEIGAAAVLVGTQEHPTPLGVFPIRYKMRDNVSEKYNNAPMPYSMFLTNDGVALHGSQVENGYASHGCIGLPNEFAAKVFAVAKKGDKVVITRGETLKMGEPIL</sequence>
<dbReference type="InterPro" id="IPR005490">
    <property type="entry name" value="LD_TPept_cat_dom"/>
</dbReference>
<evidence type="ECO:0000256" key="8">
    <source>
        <dbReference type="SAM" id="MobiDB-lite"/>
    </source>
</evidence>
<evidence type="ECO:0000256" key="5">
    <source>
        <dbReference type="ARBA" id="ARBA00022984"/>
    </source>
</evidence>
<dbReference type="SUPFAM" id="SSF141523">
    <property type="entry name" value="L,D-transpeptidase catalytic domain-like"/>
    <property type="match status" value="1"/>
</dbReference>
<organism evidence="10 11">
    <name type="scientific">Alteriqipengyuania abyssalis</name>
    <dbReference type="NCBI Taxonomy" id="2860200"/>
    <lineage>
        <taxon>Bacteria</taxon>
        <taxon>Pseudomonadati</taxon>
        <taxon>Pseudomonadota</taxon>
        <taxon>Alphaproteobacteria</taxon>
        <taxon>Sphingomonadales</taxon>
        <taxon>Erythrobacteraceae</taxon>
        <taxon>Alteriqipengyuania</taxon>
    </lineage>
</organism>
<comment type="pathway">
    <text evidence="1 7">Cell wall biogenesis; peptidoglycan biosynthesis.</text>
</comment>
<accession>A0ABS7PH60</accession>
<evidence type="ECO:0000256" key="2">
    <source>
        <dbReference type="ARBA" id="ARBA00005992"/>
    </source>
</evidence>
<proteinExistence type="inferred from homology"/>
<evidence type="ECO:0000256" key="7">
    <source>
        <dbReference type="PROSITE-ProRule" id="PRU01373"/>
    </source>
</evidence>
<dbReference type="PANTHER" id="PTHR30582:SF2">
    <property type="entry name" value="L,D-TRANSPEPTIDASE YCIB-RELATED"/>
    <property type="match status" value="1"/>
</dbReference>
<comment type="caution">
    <text evidence="10">The sequence shown here is derived from an EMBL/GenBank/DDBJ whole genome shotgun (WGS) entry which is preliminary data.</text>
</comment>
<evidence type="ECO:0000313" key="11">
    <source>
        <dbReference type="Proteomes" id="UP000759298"/>
    </source>
</evidence>
<evidence type="ECO:0000256" key="4">
    <source>
        <dbReference type="ARBA" id="ARBA00022960"/>
    </source>
</evidence>
<dbReference type="Pfam" id="PF03734">
    <property type="entry name" value="YkuD"/>
    <property type="match status" value="1"/>
</dbReference>
<protein>
    <submittedName>
        <fullName evidence="10">L,D-transpeptidase family protein</fullName>
    </submittedName>
</protein>
<feature type="domain" description="L,D-TPase catalytic" evidence="9">
    <location>
        <begin position="161"/>
        <end position="270"/>
    </location>
</feature>
<feature type="compositionally biased region" description="Acidic residues" evidence="8">
    <location>
        <begin position="87"/>
        <end position="96"/>
    </location>
</feature>
<gene>
    <name evidence="10" type="ORF">KYN89_10880</name>
</gene>
<keyword evidence="4 7" id="KW-0133">Cell shape</keyword>
<evidence type="ECO:0000259" key="9">
    <source>
        <dbReference type="PROSITE" id="PS52029"/>
    </source>
</evidence>
<name>A0ABS7PH60_9SPHN</name>
<evidence type="ECO:0000256" key="6">
    <source>
        <dbReference type="ARBA" id="ARBA00023316"/>
    </source>
</evidence>
<dbReference type="Proteomes" id="UP000759298">
    <property type="component" value="Unassembled WGS sequence"/>
</dbReference>
<feature type="region of interest" description="Disordered" evidence="8">
    <location>
        <begin position="49"/>
        <end position="96"/>
    </location>
</feature>
<keyword evidence="11" id="KW-1185">Reference proteome</keyword>
<dbReference type="CDD" id="cd16913">
    <property type="entry name" value="YkuD_like"/>
    <property type="match status" value="1"/>
</dbReference>
<dbReference type="InterPro" id="IPR050979">
    <property type="entry name" value="LD-transpeptidase"/>
</dbReference>
<dbReference type="PROSITE" id="PS52029">
    <property type="entry name" value="LD_TPASE"/>
    <property type="match status" value="1"/>
</dbReference>
<keyword evidence="6 7" id="KW-0961">Cell wall biogenesis/degradation</keyword>
<dbReference type="PANTHER" id="PTHR30582">
    <property type="entry name" value="L,D-TRANSPEPTIDASE"/>
    <property type="match status" value="1"/>
</dbReference>
<evidence type="ECO:0000256" key="1">
    <source>
        <dbReference type="ARBA" id="ARBA00004752"/>
    </source>
</evidence>
<keyword evidence="5 7" id="KW-0573">Peptidoglycan synthesis</keyword>